<dbReference type="EMBL" id="JWIN03000005">
    <property type="protein sequence ID" value="KAB1278813.1"/>
    <property type="molecule type" value="Genomic_DNA"/>
</dbReference>
<proteinExistence type="predicted"/>
<dbReference type="AlphaFoldDB" id="A0A5N4E5R2"/>
<accession>A0A5N4E5R2</accession>
<dbReference type="Proteomes" id="UP000299084">
    <property type="component" value="Unassembled WGS sequence"/>
</dbReference>
<sequence length="182" mass="19593">MTQREGEACFLQVCGAAGLYPPPGWKPDKTVGHGAPVLSSVLACLSLLGAWARSQLNKMWQETMNQGGEGIKEVKLTSGSKSLSLSFQACSGLGCPQLCLSSCSGRWVVAVRTQGWLGTQRRLQERVSFLQQYFYRRGCFLCRTLISKKQQGIGQGCRADVGGSFRLPGIERGLGSQTGLGS</sequence>
<reference evidence="1 2" key="1">
    <citation type="journal article" date="2019" name="Mol. Ecol. Resour.">
        <title>Improving Illumina assemblies with Hi-C and long reads: an example with the North African dromedary.</title>
        <authorList>
            <person name="Elbers J.P."/>
            <person name="Rogers M.F."/>
            <person name="Perelman P.L."/>
            <person name="Proskuryakova A.A."/>
            <person name="Serdyukova N.A."/>
            <person name="Johnson W.E."/>
            <person name="Horin P."/>
            <person name="Corander J."/>
            <person name="Murphy D."/>
            <person name="Burger P.A."/>
        </authorList>
    </citation>
    <scope>NUCLEOTIDE SEQUENCE [LARGE SCALE GENOMIC DNA]</scope>
    <source>
        <strain evidence="1">Drom800</strain>
        <tissue evidence="1">Blood</tissue>
    </source>
</reference>
<evidence type="ECO:0000313" key="2">
    <source>
        <dbReference type="Proteomes" id="UP000299084"/>
    </source>
</evidence>
<gene>
    <name evidence="1" type="ORF">Cadr_000007331</name>
</gene>
<comment type="caution">
    <text evidence="1">The sequence shown here is derived from an EMBL/GenBank/DDBJ whole genome shotgun (WGS) entry which is preliminary data.</text>
</comment>
<name>A0A5N4E5R2_CAMDR</name>
<organism evidence="1 2">
    <name type="scientific">Camelus dromedarius</name>
    <name type="common">Dromedary</name>
    <name type="synonym">Arabian camel</name>
    <dbReference type="NCBI Taxonomy" id="9838"/>
    <lineage>
        <taxon>Eukaryota</taxon>
        <taxon>Metazoa</taxon>
        <taxon>Chordata</taxon>
        <taxon>Craniata</taxon>
        <taxon>Vertebrata</taxon>
        <taxon>Euteleostomi</taxon>
        <taxon>Mammalia</taxon>
        <taxon>Eutheria</taxon>
        <taxon>Laurasiatheria</taxon>
        <taxon>Artiodactyla</taxon>
        <taxon>Tylopoda</taxon>
        <taxon>Camelidae</taxon>
        <taxon>Camelus</taxon>
    </lineage>
</organism>
<protein>
    <submittedName>
        <fullName evidence="1">Uncharacterized protein</fullName>
    </submittedName>
</protein>
<keyword evidence="2" id="KW-1185">Reference proteome</keyword>
<evidence type="ECO:0000313" key="1">
    <source>
        <dbReference type="EMBL" id="KAB1278813.1"/>
    </source>
</evidence>